<comment type="caution">
    <text evidence="3">The sequence shown here is derived from an EMBL/GenBank/DDBJ whole genome shotgun (WGS) entry which is preliminary data.</text>
</comment>
<keyword evidence="1" id="KW-0812">Transmembrane</keyword>
<dbReference type="SUPFAM" id="SSF56024">
    <property type="entry name" value="Phospholipase D/nuclease"/>
    <property type="match status" value="2"/>
</dbReference>
<evidence type="ECO:0000313" key="4">
    <source>
        <dbReference type="Proteomes" id="UP001652409"/>
    </source>
</evidence>
<dbReference type="Proteomes" id="UP001652409">
    <property type="component" value="Unassembled WGS sequence"/>
</dbReference>
<protein>
    <submittedName>
        <fullName evidence="3">Phospholipase D-like domain-containing protein</fullName>
    </submittedName>
</protein>
<organism evidence="3 4">
    <name type="scientific">Blautia ammoniilytica</name>
    <dbReference type="NCBI Taxonomy" id="2981782"/>
    <lineage>
        <taxon>Bacteria</taxon>
        <taxon>Bacillati</taxon>
        <taxon>Bacillota</taxon>
        <taxon>Clostridia</taxon>
        <taxon>Lachnospirales</taxon>
        <taxon>Lachnospiraceae</taxon>
        <taxon>Blautia</taxon>
    </lineage>
</organism>
<accession>A0ABT2TWC2</accession>
<sequence length="483" mass="55457">MRKVLSFFRRHPVSSIIVILLLYVAIGALAPFAVPGQLSVDEKTFSKEDYYTEDSDALSADRAHIVEENQEALTQRIRMLELARKEVILSTFDFREDESTTDLSAAIYHAAKRGVKVNILVDGMSGLLRMERKPFFYALSSHPNIHIRIYNPVNLLRPWSINGRMHDKYVICDDQLLLLGGRNTFDYFLGSYPTDSRSYDREVLIYNTDFKNGCTNSVISQVKAYFQSIWESSYVKDFHDQESLSSQKSVQKKILLLEDRYKTLSDLYPECFQDYSYQEHTVPTQKTCLIFGPITPYGKKPYVWNTLQYLMASAREKVILHTPYVVLDKEMSFGIKEISQNVSDFSMIINSVENGDNVIASSDYLLHKQQVLDTGAALYEFDGGQSSHGKSILIDDDLSLIGSYNLDMRSTYMDTELMLCVQSKELNQDLLGYLNSYLAQSRRILDKNNYEMPKGMIPQTMPLPKQILYRILGPLLQPFRYVA</sequence>
<reference evidence="3 4" key="1">
    <citation type="journal article" date="2021" name="ISME Commun">
        <title>Automated analysis of genomic sequences facilitates high-throughput and comprehensive description of bacteria.</title>
        <authorList>
            <person name="Hitch T.C.A."/>
        </authorList>
    </citation>
    <scope>NUCLEOTIDE SEQUENCE [LARGE SCALE GENOMIC DNA]</scope>
    <source>
        <strain evidence="3 4">Sanger_23</strain>
    </source>
</reference>
<keyword evidence="1" id="KW-0472">Membrane</keyword>
<feature type="domain" description="PLD phosphodiesterase" evidence="2">
    <location>
        <begin position="383"/>
        <end position="410"/>
    </location>
</feature>
<dbReference type="RefSeq" id="WP_158422351.1">
    <property type="nucleotide sequence ID" value="NZ_JAOQJL010000033.1"/>
</dbReference>
<evidence type="ECO:0000259" key="2">
    <source>
        <dbReference type="PROSITE" id="PS50035"/>
    </source>
</evidence>
<evidence type="ECO:0000256" key="1">
    <source>
        <dbReference type="SAM" id="Phobius"/>
    </source>
</evidence>
<dbReference type="SMART" id="SM00155">
    <property type="entry name" value="PLDc"/>
    <property type="match status" value="2"/>
</dbReference>
<dbReference type="InterPro" id="IPR001736">
    <property type="entry name" value="PLipase_D/transphosphatidylase"/>
</dbReference>
<keyword evidence="1" id="KW-1133">Transmembrane helix</keyword>
<dbReference type="CDD" id="cd09113">
    <property type="entry name" value="PLDc_ymdC_like_2"/>
    <property type="match status" value="1"/>
</dbReference>
<dbReference type="Gene3D" id="3.30.870.10">
    <property type="entry name" value="Endonuclease Chain A"/>
    <property type="match status" value="2"/>
</dbReference>
<feature type="domain" description="PLD phosphodiesterase" evidence="2">
    <location>
        <begin position="161"/>
        <end position="183"/>
    </location>
</feature>
<dbReference type="PROSITE" id="PS50035">
    <property type="entry name" value="PLD"/>
    <property type="match status" value="2"/>
</dbReference>
<feature type="transmembrane region" description="Helical" evidence="1">
    <location>
        <begin position="12"/>
        <end position="34"/>
    </location>
</feature>
<dbReference type="EMBL" id="JAOQJL010000033">
    <property type="protein sequence ID" value="MCU6766539.1"/>
    <property type="molecule type" value="Genomic_DNA"/>
</dbReference>
<proteinExistence type="predicted"/>
<dbReference type="PANTHER" id="PTHR21248">
    <property type="entry name" value="CARDIOLIPIN SYNTHASE"/>
    <property type="match status" value="1"/>
</dbReference>
<gene>
    <name evidence="3" type="ORF">OCV61_14165</name>
</gene>
<dbReference type="Pfam" id="PF13091">
    <property type="entry name" value="PLDc_2"/>
    <property type="match status" value="2"/>
</dbReference>
<name>A0ABT2TWC2_9FIRM</name>
<dbReference type="PANTHER" id="PTHR21248:SF12">
    <property type="entry name" value="CARDIOLIPIN SYNTHASE C"/>
    <property type="match status" value="1"/>
</dbReference>
<dbReference type="InterPro" id="IPR025202">
    <property type="entry name" value="PLD-like_dom"/>
</dbReference>
<keyword evidence="4" id="KW-1185">Reference proteome</keyword>
<evidence type="ECO:0000313" key="3">
    <source>
        <dbReference type="EMBL" id="MCU6766539.1"/>
    </source>
</evidence>